<dbReference type="GO" id="GO:0071555">
    <property type="term" value="P:cell wall organization"/>
    <property type="evidence" value="ECO:0007669"/>
    <property type="project" value="UniProtKB-UniRule"/>
</dbReference>
<evidence type="ECO:0000256" key="2">
    <source>
        <dbReference type="ARBA" id="ARBA00022475"/>
    </source>
</evidence>
<comment type="similarity">
    <text evidence="9 10 11">Belongs to the MurJ/MviN family.</text>
</comment>
<keyword evidence="5 10" id="KW-0573">Peptidoglycan synthesis</keyword>
<dbReference type="PANTHER" id="PTHR47019">
    <property type="entry name" value="LIPID II FLIPPASE MURJ"/>
    <property type="match status" value="1"/>
</dbReference>
<evidence type="ECO:0000256" key="7">
    <source>
        <dbReference type="ARBA" id="ARBA00023136"/>
    </source>
</evidence>
<feature type="transmembrane region" description="Helical" evidence="10">
    <location>
        <begin position="429"/>
        <end position="449"/>
    </location>
</feature>
<dbReference type="PRINTS" id="PR01806">
    <property type="entry name" value="VIRFACTRMVIN"/>
</dbReference>
<evidence type="ECO:0000256" key="4">
    <source>
        <dbReference type="ARBA" id="ARBA00022960"/>
    </source>
</evidence>
<sequence>MPPPEETTTAHPPLGERLFGRTVTVGANTFLSRIMGLVRDIIIASVFGAKEEADAFFVAFRIPNLLRRLFAEGAFSPAFVPVLSEYKSQRSREEVRELIAHVIGTLGGILSLITLVGILAAPVLVIVFAPGFFLHHGDKYALTVEMLMITFPYLFFISLTAAAGGVLNTYGRFGAPAFTPVLLNFSLIGCALWLAPRMAEPVTALAWGVFLAGVAQLLFQLPFLYRLGLLPWPLVAPRLRSAHEGVRRIIRLLIPALFGVSVSQINLLFDTLLASFLVTGSVSWLYYSDRLMEFPLGVFGIALATAILPSLSRKYAEGSAARFSETLDWALRLTLLIAFPAAVGLAVLAGPMLTTLFQYGAFGERDIEMASLSLIAYALGLVGFVCIKVLAPGFYARQDTKTPVRIGIIAMVANMVFNLILVFPLAHAGLALATTLSAFLNAGLLYAGLRRQGIYHPGPGWGKFGARVFAASLVMMGIVWALKGELSAWFAADVFSRGLWLAGLISVGALGYFGALLLLGARLRDIVSR</sequence>
<feature type="transmembrane region" description="Helical" evidence="10">
    <location>
        <begin position="403"/>
        <end position="423"/>
    </location>
</feature>
<feature type="transmembrane region" description="Helical" evidence="10">
    <location>
        <begin position="98"/>
        <end position="129"/>
    </location>
</feature>
<evidence type="ECO:0000313" key="12">
    <source>
        <dbReference type="EMBL" id="VFJ43749.1"/>
    </source>
</evidence>
<gene>
    <name evidence="10" type="primary">murJ</name>
    <name evidence="12" type="ORF">BECKDK2373B_GA0170837_100640</name>
</gene>
<keyword evidence="4 10" id="KW-0133">Cell shape</keyword>
<evidence type="ECO:0000256" key="8">
    <source>
        <dbReference type="ARBA" id="ARBA00060041"/>
    </source>
</evidence>
<evidence type="ECO:0000256" key="5">
    <source>
        <dbReference type="ARBA" id="ARBA00022984"/>
    </source>
</evidence>
<keyword evidence="2 10" id="KW-1003">Cell membrane</keyword>
<dbReference type="GO" id="GO:0009252">
    <property type="term" value="P:peptidoglycan biosynthetic process"/>
    <property type="evidence" value="ECO:0007669"/>
    <property type="project" value="UniProtKB-UniRule"/>
</dbReference>
<dbReference type="GO" id="GO:0034204">
    <property type="term" value="P:lipid translocation"/>
    <property type="evidence" value="ECO:0007669"/>
    <property type="project" value="TreeGrafter"/>
</dbReference>
<accession>A0A450RXA9</accession>
<dbReference type="AlphaFoldDB" id="A0A450RXA9"/>
<evidence type="ECO:0000256" key="11">
    <source>
        <dbReference type="PIRNR" id="PIRNR002869"/>
    </source>
</evidence>
<dbReference type="CDD" id="cd13123">
    <property type="entry name" value="MATE_MurJ_like"/>
    <property type="match status" value="1"/>
</dbReference>
<proteinExistence type="inferred from homology"/>
<feature type="transmembrane region" description="Helical" evidence="10">
    <location>
        <begin position="369"/>
        <end position="391"/>
    </location>
</feature>
<evidence type="ECO:0000256" key="1">
    <source>
        <dbReference type="ARBA" id="ARBA00004651"/>
    </source>
</evidence>
<protein>
    <recommendedName>
        <fullName evidence="10">Probable lipid II flippase MurJ</fullName>
    </recommendedName>
</protein>
<feature type="transmembrane region" description="Helical" evidence="10">
    <location>
        <begin position="294"/>
        <end position="312"/>
    </location>
</feature>
<dbReference type="InterPro" id="IPR004268">
    <property type="entry name" value="MurJ"/>
</dbReference>
<feature type="transmembrane region" description="Helical" evidence="10">
    <location>
        <begin position="249"/>
        <end position="274"/>
    </location>
</feature>
<dbReference type="NCBIfam" id="TIGR01695">
    <property type="entry name" value="murJ_mviN"/>
    <property type="match status" value="1"/>
</dbReference>
<dbReference type="PANTHER" id="PTHR47019:SF1">
    <property type="entry name" value="LIPID II FLIPPASE MURJ"/>
    <property type="match status" value="1"/>
</dbReference>
<evidence type="ECO:0000256" key="10">
    <source>
        <dbReference type="HAMAP-Rule" id="MF_02078"/>
    </source>
</evidence>
<comment type="pathway">
    <text evidence="10">Cell wall biogenesis; peptidoglycan biosynthesis.</text>
</comment>
<evidence type="ECO:0000256" key="3">
    <source>
        <dbReference type="ARBA" id="ARBA00022692"/>
    </source>
</evidence>
<name>A0A450RXA9_9GAMM</name>
<keyword evidence="10 11" id="KW-0961">Cell wall biogenesis/degradation</keyword>
<feature type="transmembrane region" description="Helical" evidence="10">
    <location>
        <begin position="461"/>
        <end position="482"/>
    </location>
</feature>
<dbReference type="GO" id="GO:0008360">
    <property type="term" value="P:regulation of cell shape"/>
    <property type="evidence" value="ECO:0007669"/>
    <property type="project" value="UniProtKB-UniRule"/>
</dbReference>
<reference evidence="12" key="1">
    <citation type="submission" date="2019-02" db="EMBL/GenBank/DDBJ databases">
        <authorList>
            <person name="Gruber-Vodicka R. H."/>
            <person name="Seah K. B. B."/>
        </authorList>
    </citation>
    <scope>NUCLEOTIDE SEQUENCE</scope>
    <source>
        <strain evidence="12">BECK_DK47</strain>
    </source>
</reference>
<feature type="transmembrane region" description="Helical" evidence="10">
    <location>
        <begin position="494"/>
        <end position="519"/>
    </location>
</feature>
<dbReference type="EMBL" id="CAADEX010000006">
    <property type="protein sequence ID" value="VFJ43749.1"/>
    <property type="molecule type" value="Genomic_DNA"/>
</dbReference>
<evidence type="ECO:0000256" key="9">
    <source>
        <dbReference type="ARBA" id="ARBA00061532"/>
    </source>
</evidence>
<keyword evidence="3 10" id="KW-0812">Transmembrane</keyword>
<comment type="subcellular location">
    <subcellularLocation>
        <location evidence="10">Cell inner membrane</location>
        <topology evidence="10">Multi-pass membrane protein</topology>
    </subcellularLocation>
    <subcellularLocation>
        <location evidence="1">Cell membrane</location>
        <topology evidence="1">Multi-pass membrane protein</topology>
    </subcellularLocation>
</comment>
<comment type="function">
    <text evidence="8 10 11">Involved in peptidoglycan biosynthesis. Transports lipid-linked peptidoglycan precursors from the inner to the outer leaflet of the cytoplasmic membrane.</text>
</comment>
<feature type="transmembrane region" description="Helical" evidence="10">
    <location>
        <begin position="149"/>
        <end position="170"/>
    </location>
</feature>
<feature type="transmembrane region" description="Helical" evidence="10">
    <location>
        <begin position="207"/>
        <end position="228"/>
    </location>
</feature>
<dbReference type="HAMAP" id="MF_02078">
    <property type="entry name" value="MurJ_MviN"/>
    <property type="match status" value="1"/>
</dbReference>
<dbReference type="PIRSF" id="PIRSF002869">
    <property type="entry name" value="MviN"/>
    <property type="match status" value="1"/>
</dbReference>
<dbReference type="UniPathway" id="UPA00219"/>
<feature type="transmembrane region" description="Helical" evidence="10">
    <location>
        <begin position="177"/>
        <end position="195"/>
    </location>
</feature>
<feature type="transmembrane region" description="Helical" evidence="10">
    <location>
        <begin position="333"/>
        <end position="357"/>
    </location>
</feature>
<keyword evidence="7 10" id="KW-0472">Membrane</keyword>
<organism evidence="12">
    <name type="scientific">Candidatus Kentrum sp. DK</name>
    <dbReference type="NCBI Taxonomy" id="2126562"/>
    <lineage>
        <taxon>Bacteria</taxon>
        <taxon>Pseudomonadati</taxon>
        <taxon>Pseudomonadota</taxon>
        <taxon>Gammaproteobacteria</taxon>
        <taxon>Candidatus Kentrum</taxon>
    </lineage>
</organism>
<dbReference type="GO" id="GO:0005886">
    <property type="term" value="C:plasma membrane"/>
    <property type="evidence" value="ECO:0007669"/>
    <property type="project" value="UniProtKB-SubCell"/>
</dbReference>
<dbReference type="InterPro" id="IPR051050">
    <property type="entry name" value="Lipid_II_flippase_MurJ/MviN"/>
</dbReference>
<keyword evidence="10 11" id="KW-0813">Transport</keyword>
<evidence type="ECO:0000256" key="6">
    <source>
        <dbReference type="ARBA" id="ARBA00022989"/>
    </source>
</evidence>
<keyword evidence="6 10" id="KW-1133">Transmembrane helix</keyword>
<dbReference type="GO" id="GO:0015648">
    <property type="term" value="F:lipid-linked peptidoglycan transporter activity"/>
    <property type="evidence" value="ECO:0007669"/>
    <property type="project" value="UniProtKB-UniRule"/>
</dbReference>
<dbReference type="Pfam" id="PF03023">
    <property type="entry name" value="MurJ"/>
    <property type="match status" value="1"/>
</dbReference>
<keyword evidence="10" id="KW-0997">Cell inner membrane</keyword>